<dbReference type="Pfam" id="PF08281">
    <property type="entry name" value="Sigma70_r4_2"/>
    <property type="match status" value="1"/>
</dbReference>
<evidence type="ECO:0000259" key="7">
    <source>
        <dbReference type="Pfam" id="PF08281"/>
    </source>
</evidence>
<organism evidence="8 9">
    <name type="scientific">Oceanobacter antarcticus</name>
    <dbReference type="NCBI Taxonomy" id="3133425"/>
    <lineage>
        <taxon>Bacteria</taxon>
        <taxon>Pseudomonadati</taxon>
        <taxon>Pseudomonadota</taxon>
        <taxon>Gammaproteobacteria</taxon>
        <taxon>Oceanospirillales</taxon>
        <taxon>Oceanospirillaceae</taxon>
        <taxon>Oceanobacter</taxon>
    </lineage>
</organism>
<protein>
    <submittedName>
        <fullName evidence="8">RNA polymerase factor sigma-70</fullName>
        <ecNumber evidence="8">2.7.7.6</ecNumber>
    </submittedName>
</protein>
<dbReference type="Gene3D" id="1.10.1740.10">
    <property type="match status" value="1"/>
</dbReference>
<dbReference type="InterPro" id="IPR014289">
    <property type="entry name" value="RNA_pol_sigma-24-rel"/>
</dbReference>
<dbReference type="NCBIfam" id="TIGR02937">
    <property type="entry name" value="sigma70-ECF"/>
    <property type="match status" value="1"/>
</dbReference>
<name>A0ABW8NIA4_9GAMM</name>
<gene>
    <name evidence="8" type="ORF">WG929_09670</name>
</gene>
<evidence type="ECO:0000259" key="6">
    <source>
        <dbReference type="Pfam" id="PF04542"/>
    </source>
</evidence>
<keyword evidence="3" id="KW-0731">Sigma factor</keyword>
<dbReference type="InterPro" id="IPR036388">
    <property type="entry name" value="WH-like_DNA-bd_sf"/>
</dbReference>
<keyword evidence="9" id="KW-1185">Reference proteome</keyword>
<comment type="caution">
    <text evidence="8">The sequence shown here is derived from an EMBL/GenBank/DDBJ whole genome shotgun (WGS) entry which is preliminary data.</text>
</comment>
<dbReference type="EMBL" id="JBBKTX010000010">
    <property type="protein sequence ID" value="MFK4752672.1"/>
    <property type="molecule type" value="Genomic_DNA"/>
</dbReference>
<keyword evidence="4" id="KW-0238">DNA-binding</keyword>
<keyword evidence="5" id="KW-0804">Transcription</keyword>
<dbReference type="InterPro" id="IPR013249">
    <property type="entry name" value="RNA_pol_sigma70_r4_t2"/>
</dbReference>
<dbReference type="CDD" id="cd06171">
    <property type="entry name" value="Sigma70_r4"/>
    <property type="match status" value="1"/>
</dbReference>
<reference evidence="8 9" key="1">
    <citation type="submission" date="2024-03" db="EMBL/GenBank/DDBJ databases">
        <title>High-quality draft genome sequence of Oceanobacter sp. wDCs-4.</title>
        <authorList>
            <person name="Dong C."/>
        </authorList>
    </citation>
    <scope>NUCLEOTIDE SEQUENCE [LARGE SCALE GENOMIC DNA]</scope>
    <source>
        <strain evidence="9">wDCs-4</strain>
    </source>
</reference>
<evidence type="ECO:0000256" key="3">
    <source>
        <dbReference type="ARBA" id="ARBA00023082"/>
    </source>
</evidence>
<dbReference type="InterPro" id="IPR014284">
    <property type="entry name" value="RNA_pol_sigma-70_dom"/>
</dbReference>
<evidence type="ECO:0000256" key="5">
    <source>
        <dbReference type="ARBA" id="ARBA00023163"/>
    </source>
</evidence>
<evidence type="ECO:0000256" key="1">
    <source>
        <dbReference type="ARBA" id="ARBA00010641"/>
    </source>
</evidence>
<evidence type="ECO:0000313" key="8">
    <source>
        <dbReference type="EMBL" id="MFK4752672.1"/>
    </source>
</evidence>
<dbReference type="PANTHER" id="PTHR43133">
    <property type="entry name" value="RNA POLYMERASE ECF-TYPE SIGMA FACTO"/>
    <property type="match status" value="1"/>
</dbReference>
<evidence type="ECO:0000313" key="9">
    <source>
        <dbReference type="Proteomes" id="UP001620597"/>
    </source>
</evidence>
<dbReference type="Gene3D" id="1.10.10.10">
    <property type="entry name" value="Winged helix-like DNA-binding domain superfamily/Winged helix DNA-binding domain"/>
    <property type="match status" value="1"/>
</dbReference>
<feature type="domain" description="RNA polymerase sigma factor 70 region 4 type 2" evidence="7">
    <location>
        <begin position="135"/>
        <end position="185"/>
    </location>
</feature>
<feature type="domain" description="RNA polymerase sigma-70 region 2" evidence="6">
    <location>
        <begin position="16"/>
        <end position="81"/>
    </location>
</feature>
<dbReference type="NCBIfam" id="TIGR02943">
    <property type="entry name" value="Sig70_famx1"/>
    <property type="match status" value="1"/>
</dbReference>
<dbReference type="Pfam" id="PF04542">
    <property type="entry name" value="Sigma70_r2"/>
    <property type="match status" value="1"/>
</dbReference>
<comment type="similarity">
    <text evidence="1">Belongs to the sigma-70 factor family. ECF subfamily.</text>
</comment>
<evidence type="ECO:0000256" key="4">
    <source>
        <dbReference type="ARBA" id="ARBA00023125"/>
    </source>
</evidence>
<dbReference type="SUPFAM" id="SSF88946">
    <property type="entry name" value="Sigma2 domain of RNA polymerase sigma factors"/>
    <property type="match status" value="1"/>
</dbReference>
<dbReference type="NCBIfam" id="NF009196">
    <property type="entry name" value="PRK12544.1"/>
    <property type="match status" value="1"/>
</dbReference>
<evidence type="ECO:0000256" key="2">
    <source>
        <dbReference type="ARBA" id="ARBA00023015"/>
    </source>
</evidence>
<dbReference type="InterPro" id="IPR007627">
    <property type="entry name" value="RNA_pol_sigma70_r2"/>
</dbReference>
<dbReference type="InterPro" id="IPR039425">
    <property type="entry name" value="RNA_pol_sigma-70-like"/>
</dbReference>
<dbReference type="Proteomes" id="UP001620597">
    <property type="component" value="Unassembled WGS sequence"/>
</dbReference>
<dbReference type="RefSeq" id="WP_416205873.1">
    <property type="nucleotide sequence ID" value="NZ_JBBKTX010000010.1"/>
</dbReference>
<dbReference type="InterPro" id="IPR013324">
    <property type="entry name" value="RNA_pol_sigma_r3/r4-like"/>
</dbReference>
<dbReference type="SUPFAM" id="SSF88659">
    <property type="entry name" value="Sigma3 and sigma4 domains of RNA polymerase sigma factors"/>
    <property type="match status" value="1"/>
</dbReference>
<sequence>MTQTPLNTLADRRFLEQLRSQMLSFARLQLNDDHLAEDAVQEALAGALKNAEVFKRQAALKTWVFAILKNKITDALRQKYRLQEHVLPEDDICKNGEDLDDQLFDRRGHWHADERPQHWGSPQRLVHERQFWSVFDACLNHLPAQQARVFMMREFLELSSDEICSAQSVTVSNLHVLLYRARLQLRECLENNWFSGIRETSI</sequence>
<dbReference type="EC" id="2.7.7.6" evidence="8"/>
<dbReference type="GO" id="GO:0003899">
    <property type="term" value="F:DNA-directed RNA polymerase activity"/>
    <property type="evidence" value="ECO:0007669"/>
    <property type="project" value="UniProtKB-EC"/>
</dbReference>
<proteinExistence type="inferred from homology"/>
<keyword evidence="8" id="KW-0548">Nucleotidyltransferase</keyword>
<dbReference type="InterPro" id="IPR013325">
    <property type="entry name" value="RNA_pol_sigma_r2"/>
</dbReference>
<dbReference type="PANTHER" id="PTHR43133:SF8">
    <property type="entry name" value="RNA POLYMERASE SIGMA FACTOR HI_1459-RELATED"/>
    <property type="match status" value="1"/>
</dbReference>
<keyword evidence="2" id="KW-0805">Transcription regulation</keyword>
<keyword evidence="8" id="KW-0808">Transferase</keyword>
<accession>A0ABW8NIA4</accession>